<dbReference type="GO" id="GO:0005829">
    <property type="term" value="C:cytosol"/>
    <property type="evidence" value="ECO:0007669"/>
    <property type="project" value="TreeGrafter"/>
</dbReference>
<comment type="similarity">
    <text evidence="1 3">Belongs to the DapA family.</text>
</comment>
<keyword evidence="2 3" id="KW-0456">Lyase</keyword>
<dbReference type="GO" id="GO:0008840">
    <property type="term" value="F:4-hydroxy-tetrahydrodipicolinate synthase activity"/>
    <property type="evidence" value="ECO:0007669"/>
    <property type="project" value="TreeGrafter"/>
</dbReference>
<evidence type="ECO:0000313" key="6">
    <source>
        <dbReference type="Proteomes" id="UP000571950"/>
    </source>
</evidence>
<dbReference type="Gene3D" id="3.20.20.70">
    <property type="entry name" value="Aldolase class I"/>
    <property type="match status" value="1"/>
</dbReference>
<keyword evidence="6" id="KW-1185">Reference proteome</keyword>
<sequence length="324" mass="34719">MKMTPKDFKGLAGIMPTPATSDAESWRCKNSVNLSESERMAGLLVEAGVDILMTNGTFGECATLTRTEHEAFNACIAETIAGRVPFFCGVGTLNTRDTIAQARRAIALGADGIFVGRPMWLAMSQSQILHFHQDLAEALPGVPQVIYDNPIAFKGKIEPETYIELARIPEVIAAKHVGGPSLESDALAVGDACRILPVNGDWARVARAHPDLFEACWSGHVACAPAPLVALASAIAARDWDRADSISARCRWAEQAMMAGGDLAAFMNHSIAIGHLRFEAAGLIDPGPVRPPYAGLPDAYREGALETGRRWAVIQKEFAAEMPA</sequence>
<dbReference type="Proteomes" id="UP000571950">
    <property type="component" value="Unassembled WGS sequence"/>
</dbReference>
<evidence type="ECO:0000256" key="3">
    <source>
        <dbReference type="PIRNR" id="PIRNR001365"/>
    </source>
</evidence>
<evidence type="ECO:0000256" key="1">
    <source>
        <dbReference type="ARBA" id="ARBA00007592"/>
    </source>
</evidence>
<evidence type="ECO:0000256" key="4">
    <source>
        <dbReference type="PIRSR" id="PIRSR001365-1"/>
    </source>
</evidence>
<dbReference type="InterPro" id="IPR013785">
    <property type="entry name" value="Aldolase_TIM"/>
</dbReference>
<gene>
    <name evidence="5" type="ORF">GGR43_000093</name>
</gene>
<name>A0A7W6BMD8_9SPHN</name>
<dbReference type="PANTHER" id="PTHR12128:SF66">
    <property type="entry name" value="4-HYDROXY-2-OXOGLUTARATE ALDOLASE, MITOCHONDRIAL"/>
    <property type="match status" value="1"/>
</dbReference>
<proteinExistence type="inferred from homology"/>
<dbReference type="SMART" id="SM01130">
    <property type="entry name" value="DHDPS"/>
    <property type="match status" value="1"/>
</dbReference>
<evidence type="ECO:0000256" key="2">
    <source>
        <dbReference type="ARBA" id="ARBA00023239"/>
    </source>
</evidence>
<protein>
    <submittedName>
        <fullName evidence="5">Dihydrodipicolinate synthase/N-acetylneuraminate lyase</fullName>
    </submittedName>
</protein>
<evidence type="ECO:0000313" key="5">
    <source>
        <dbReference type="EMBL" id="MBB3924399.1"/>
    </source>
</evidence>
<dbReference type="RefSeq" id="WP_188069983.1">
    <property type="nucleotide sequence ID" value="NZ_BSPS01000032.1"/>
</dbReference>
<organism evidence="5 6">
    <name type="scientific">Sphingobium jiangsuense</name>
    <dbReference type="NCBI Taxonomy" id="870476"/>
    <lineage>
        <taxon>Bacteria</taxon>
        <taxon>Pseudomonadati</taxon>
        <taxon>Pseudomonadota</taxon>
        <taxon>Alphaproteobacteria</taxon>
        <taxon>Sphingomonadales</taxon>
        <taxon>Sphingomonadaceae</taxon>
        <taxon>Sphingobium</taxon>
    </lineage>
</organism>
<reference evidence="5 6" key="1">
    <citation type="submission" date="2020-08" db="EMBL/GenBank/DDBJ databases">
        <title>Genomic Encyclopedia of Type Strains, Phase IV (KMG-IV): sequencing the most valuable type-strain genomes for metagenomic binning, comparative biology and taxonomic classification.</title>
        <authorList>
            <person name="Goeker M."/>
        </authorList>
    </citation>
    <scope>NUCLEOTIDE SEQUENCE [LARGE SCALE GENOMIC DNA]</scope>
    <source>
        <strain evidence="5 6">DSM 26189</strain>
    </source>
</reference>
<feature type="active site" description="Schiff-base intermediate with substrate" evidence="4">
    <location>
        <position position="175"/>
    </location>
</feature>
<comment type="caution">
    <text evidence="5">The sequence shown here is derived from an EMBL/GenBank/DDBJ whole genome shotgun (WGS) entry which is preliminary data.</text>
</comment>
<feature type="active site" description="Proton donor/acceptor" evidence="4">
    <location>
        <position position="147"/>
    </location>
</feature>
<dbReference type="AlphaFoldDB" id="A0A7W6BMD8"/>
<dbReference type="PRINTS" id="PR00146">
    <property type="entry name" value="DHPICSNTHASE"/>
</dbReference>
<dbReference type="Pfam" id="PF00701">
    <property type="entry name" value="DHDPS"/>
    <property type="match status" value="1"/>
</dbReference>
<dbReference type="InterPro" id="IPR002220">
    <property type="entry name" value="DapA-like"/>
</dbReference>
<accession>A0A7W6BMD8</accession>
<dbReference type="PANTHER" id="PTHR12128">
    <property type="entry name" value="DIHYDRODIPICOLINATE SYNTHASE"/>
    <property type="match status" value="1"/>
</dbReference>
<dbReference type="PIRSF" id="PIRSF001365">
    <property type="entry name" value="DHDPS"/>
    <property type="match status" value="1"/>
</dbReference>
<dbReference type="EMBL" id="JACIDT010000001">
    <property type="protein sequence ID" value="MBB3924399.1"/>
    <property type="molecule type" value="Genomic_DNA"/>
</dbReference>
<dbReference type="SUPFAM" id="SSF51569">
    <property type="entry name" value="Aldolase"/>
    <property type="match status" value="1"/>
</dbReference>